<dbReference type="Proteomes" id="UP001241377">
    <property type="component" value="Unassembled WGS sequence"/>
</dbReference>
<reference evidence="1" key="1">
    <citation type="submission" date="2023-04" db="EMBL/GenBank/DDBJ databases">
        <title>Draft Genome sequencing of Naganishia species isolated from polar environments using Oxford Nanopore Technology.</title>
        <authorList>
            <person name="Leo P."/>
            <person name="Venkateswaran K."/>
        </authorList>
    </citation>
    <scope>NUCLEOTIDE SEQUENCE</scope>
    <source>
        <strain evidence="1">MNA-CCFEE 5261</strain>
    </source>
</reference>
<name>A0ACC2WKZ8_9TREE</name>
<comment type="caution">
    <text evidence="1">The sequence shown here is derived from an EMBL/GenBank/DDBJ whole genome shotgun (WGS) entry which is preliminary data.</text>
</comment>
<evidence type="ECO:0000313" key="1">
    <source>
        <dbReference type="EMBL" id="KAJ9112388.1"/>
    </source>
</evidence>
<proteinExistence type="predicted"/>
<evidence type="ECO:0000313" key="2">
    <source>
        <dbReference type="Proteomes" id="UP001241377"/>
    </source>
</evidence>
<accession>A0ACC2WKZ8</accession>
<organism evidence="1 2">
    <name type="scientific">Naganishia cerealis</name>
    <dbReference type="NCBI Taxonomy" id="610337"/>
    <lineage>
        <taxon>Eukaryota</taxon>
        <taxon>Fungi</taxon>
        <taxon>Dikarya</taxon>
        <taxon>Basidiomycota</taxon>
        <taxon>Agaricomycotina</taxon>
        <taxon>Tremellomycetes</taxon>
        <taxon>Filobasidiales</taxon>
        <taxon>Filobasidiaceae</taxon>
        <taxon>Naganishia</taxon>
    </lineage>
</organism>
<protein>
    <submittedName>
        <fullName evidence="1">Uncharacterized protein</fullName>
    </submittedName>
</protein>
<sequence length="357" mass="38687">MAADEMSVSHGDVKPSIKMTLEHFPSRPAPEMIMQNPDPDASLSNERHAVSRFDSASSGVSSSAISVALQPSTTPESGCPDVEQQMATPMQQATNRVQAFDFSQQQQQQGFAMDYARMQPQMNIMPPTYHDLNKQHFNQLAADAGWSQFRTFSNPNSQFTPLDSNQSTGQQNMESQLISRSSSTSNQHSSISPAMLSNMVSRMPSQTSAFYNQAEEDDVLIAVASSAAPSDYGGATLSSRNPSPEAPKKSRKRPASGPQGQRGGVPNGDNDVLLGSEGGSGEDDDVEGDPEPEGVERNGMMWGMKTEEYKALSARERKRVRNRISARTFRARRKGTLGCDLIGFSDGGKLADIMPGI</sequence>
<gene>
    <name evidence="1" type="ORF">QFC19_000809</name>
</gene>
<keyword evidence="2" id="KW-1185">Reference proteome</keyword>
<dbReference type="EMBL" id="JASBWR010000005">
    <property type="protein sequence ID" value="KAJ9112388.1"/>
    <property type="molecule type" value="Genomic_DNA"/>
</dbReference>